<organism evidence="1 2">
    <name type="scientific">Pandoraea sputorum</name>
    <dbReference type="NCBI Taxonomy" id="93222"/>
    <lineage>
        <taxon>Bacteria</taxon>
        <taxon>Pseudomonadati</taxon>
        <taxon>Pseudomonadota</taxon>
        <taxon>Betaproteobacteria</taxon>
        <taxon>Burkholderiales</taxon>
        <taxon>Burkholderiaceae</taxon>
        <taxon>Pandoraea</taxon>
    </lineage>
</organism>
<dbReference type="EMBL" id="CABPSR010000003">
    <property type="protein sequence ID" value="VVE78527.1"/>
    <property type="molecule type" value="Genomic_DNA"/>
</dbReference>
<accession>A0A5E5BCA6</accession>
<proteinExistence type="predicted"/>
<sequence length="59" mass="6577">MIRLPSETRKKLKHIANFALIGATLTGVAVGRTDLPYDPRDIVGLMTAALAAIWIFRRR</sequence>
<reference evidence="1 2" key="1">
    <citation type="submission" date="2019-08" db="EMBL/GenBank/DDBJ databases">
        <authorList>
            <person name="Peeters C."/>
        </authorList>
    </citation>
    <scope>NUCLEOTIDE SEQUENCE [LARGE SCALE GENOMIC DNA]</scope>
    <source>
        <strain evidence="1 2">LMG 31121</strain>
    </source>
</reference>
<evidence type="ECO:0000313" key="2">
    <source>
        <dbReference type="Proteomes" id="UP000335538"/>
    </source>
</evidence>
<name>A0A5E5BCA6_9BURK</name>
<dbReference type="Proteomes" id="UP000335538">
    <property type="component" value="Unassembled WGS sequence"/>
</dbReference>
<gene>
    <name evidence="1" type="ORF">PSP31121_01707</name>
</gene>
<protein>
    <submittedName>
        <fullName evidence="1">Uncharacterized protein</fullName>
    </submittedName>
</protein>
<dbReference type="RefSeq" id="WP_150661701.1">
    <property type="nucleotide sequence ID" value="NZ_CABPSR010000003.1"/>
</dbReference>
<dbReference type="AlphaFoldDB" id="A0A5E5BCA6"/>
<evidence type="ECO:0000313" key="1">
    <source>
        <dbReference type="EMBL" id="VVE78527.1"/>
    </source>
</evidence>